<name>A0A4P7XGS7_9ALTE</name>
<dbReference type="Proteomes" id="UP000298049">
    <property type="component" value="Chromosome"/>
</dbReference>
<sequence length="148" mass="16313">MVNLKELESRIQRLIPLTGALGLQLEAFDGNELIVSAPLETNRNHQATAFGGSLYCVGVMAVWARLQLWLDQNKMAGSIVIQSGAMDYDEPVTDDFQGVATLPDKTTMDRAEAMLRRHGKARLSLASDIIQEGQPRGRFIGRFVILQG</sequence>
<dbReference type="EMBL" id="CP031093">
    <property type="protein sequence ID" value="QCF25843.1"/>
    <property type="molecule type" value="Genomic_DNA"/>
</dbReference>
<dbReference type="KEGG" id="hmi:soil367_07870"/>
<dbReference type="InterPro" id="IPR012660">
    <property type="entry name" value="YiiD_C"/>
</dbReference>
<dbReference type="InterPro" id="IPR029069">
    <property type="entry name" value="HotDog_dom_sf"/>
</dbReference>
<accession>A0A4P7XGS7</accession>
<organism evidence="2 3">
    <name type="scientific">Hydrocarboniclastica marina</name>
    <dbReference type="NCBI Taxonomy" id="2259620"/>
    <lineage>
        <taxon>Bacteria</taxon>
        <taxon>Pseudomonadati</taxon>
        <taxon>Pseudomonadota</taxon>
        <taxon>Gammaproteobacteria</taxon>
        <taxon>Alteromonadales</taxon>
        <taxon>Alteromonadaceae</taxon>
        <taxon>Hydrocarboniclastica</taxon>
    </lineage>
</organism>
<dbReference type="Pfam" id="PF09500">
    <property type="entry name" value="YiiD_C"/>
    <property type="match status" value="1"/>
</dbReference>
<dbReference type="SUPFAM" id="SSF54637">
    <property type="entry name" value="Thioesterase/thiol ester dehydrase-isomerase"/>
    <property type="match status" value="1"/>
</dbReference>
<protein>
    <submittedName>
        <fullName evidence="2">Thioesterase</fullName>
    </submittedName>
</protein>
<dbReference type="OrthoDB" id="4305330at2"/>
<dbReference type="NCBIfam" id="TIGR02447">
    <property type="entry name" value="yiiD_Cterm"/>
    <property type="match status" value="1"/>
</dbReference>
<feature type="domain" description="Thioesterase putative" evidence="1">
    <location>
        <begin position="5"/>
        <end position="146"/>
    </location>
</feature>
<evidence type="ECO:0000313" key="2">
    <source>
        <dbReference type="EMBL" id="QCF25843.1"/>
    </source>
</evidence>
<dbReference type="AlphaFoldDB" id="A0A4P7XGS7"/>
<dbReference type="RefSeq" id="WP_136548544.1">
    <property type="nucleotide sequence ID" value="NZ_CP031093.1"/>
</dbReference>
<evidence type="ECO:0000313" key="3">
    <source>
        <dbReference type="Proteomes" id="UP000298049"/>
    </source>
</evidence>
<evidence type="ECO:0000259" key="1">
    <source>
        <dbReference type="Pfam" id="PF09500"/>
    </source>
</evidence>
<dbReference type="Gene3D" id="3.10.129.10">
    <property type="entry name" value="Hotdog Thioesterase"/>
    <property type="match status" value="1"/>
</dbReference>
<proteinExistence type="predicted"/>
<gene>
    <name evidence="2" type="ORF">soil367_07870</name>
</gene>
<reference evidence="2 3" key="1">
    <citation type="submission" date="2018-07" db="EMBL/GenBank/DDBJ databases">
        <title>Marsedoiliclastica nanhaica gen. nov. sp. nov., a novel marine hydrocarbonoclastic bacterium isolated from an in-situ enriched hydrocarbon-degrading consortium in deep-sea sediment.</title>
        <authorList>
            <person name="Dong C."/>
            <person name="Ma T."/>
            <person name="Liu R."/>
            <person name="Shao Z."/>
        </authorList>
    </citation>
    <scope>NUCLEOTIDE SEQUENCE [LARGE SCALE GENOMIC DNA]</scope>
    <source>
        <strain evidence="3">soil36-7</strain>
    </source>
</reference>
<keyword evidence="3" id="KW-1185">Reference proteome</keyword>